<dbReference type="GO" id="GO:0009279">
    <property type="term" value="C:cell outer membrane"/>
    <property type="evidence" value="ECO:0007669"/>
    <property type="project" value="UniProtKB-SubCell"/>
</dbReference>
<accession>A0A845G3A4</accession>
<keyword evidence="5 10" id="KW-0812">Transmembrane</keyword>
<dbReference type="InterPro" id="IPR036942">
    <property type="entry name" value="Beta-barrel_TonB_sf"/>
</dbReference>
<feature type="region of interest" description="Disordered" evidence="12">
    <location>
        <begin position="509"/>
        <end position="542"/>
    </location>
</feature>
<evidence type="ECO:0000256" key="6">
    <source>
        <dbReference type="ARBA" id="ARBA00023077"/>
    </source>
</evidence>
<gene>
    <name evidence="16" type="ORF">GTP91_09275</name>
</gene>
<proteinExistence type="inferred from homology"/>
<evidence type="ECO:0000256" key="2">
    <source>
        <dbReference type="ARBA" id="ARBA00009810"/>
    </source>
</evidence>
<dbReference type="AlphaFoldDB" id="A0A845G3A4"/>
<feature type="signal peptide" evidence="13">
    <location>
        <begin position="1"/>
        <end position="32"/>
    </location>
</feature>
<evidence type="ECO:0000313" key="16">
    <source>
        <dbReference type="EMBL" id="MYM87369.1"/>
    </source>
</evidence>
<evidence type="ECO:0000256" key="10">
    <source>
        <dbReference type="PROSITE-ProRule" id="PRU01360"/>
    </source>
</evidence>
<evidence type="ECO:0000256" key="1">
    <source>
        <dbReference type="ARBA" id="ARBA00004571"/>
    </source>
</evidence>
<dbReference type="Gene3D" id="2.170.130.10">
    <property type="entry name" value="TonB-dependent receptor, plug domain"/>
    <property type="match status" value="1"/>
</dbReference>
<name>A0A845G3A4_9BURK</name>
<dbReference type="Pfam" id="PF00593">
    <property type="entry name" value="TonB_dep_Rec_b-barrel"/>
    <property type="match status" value="1"/>
</dbReference>
<dbReference type="EMBL" id="WWCW01000022">
    <property type="protein sequence ID" value="MYM87369.1"/>
    <property type="molecule type" value="Genomic_DNA"/>
</dbReference>
<dbReference type="InterPro" id="IPR037066">
    <property type="entry name" value="Plug_dom_sf"/>
</dbReference>
<evidence type="ECO:0000256" key="3">
    <source>
        <dbReference type="ARBA" id="ARBA00022448"/>
    </source>
</evidence>
<protein>
    <submittedName>
        <fullName evidence="16">TonB-dependent receptor</fullName>
    </submittedName>
</protein>
<reference evidence="16 17" key="1">
    <citation type="submission" date="2020-01" db="EMBL/GenBank/DDBJ databases">
        <title>Novel species isolated from a subtropical stream in China.</title>
        <authorList>
            <person name="Lu H."/>
        </authorList>
    </citation>
    <scope>NUCLEOTIDE SEQUENCE [LARGE SCALE GENOMIC DNA]</scope>
    <source>
        <strain evidence="16 17">FT82W</strain>
    </source>
</reference>
<dbReference type="InterPro" id="IPR000531">
    <property type="entry name" value="Beta-barrel_TonB"/>
</dbReference>
<feature type="chain" id="PRO_5032599279" evidence="13">
    <location>
        <begin position="33"/>
        <end position="955"/>
    </location>
</feature>
<comment type="subcellular location">
    <subcellularLocation>
        <location evidence="1 10">Cell outer membrane</location>
        <topology evidence="1 10">Multi-pass membrane protein</topology>
    </subcellularLocation>
</comment>
<dbReference type="PROSITE" id="PS52016">
    <property type="entry name" value="TONB_DEPENDENT_REC_3"/>
    <property type="match status" value="1"/>
</dbReference>
<evidence type="ECO:0000313" key="17">
    <source>
        <dbReference type="Proteomes" id="UP000470302"/>
    </source>
</evidence>
<evidence type="ECO:0000256" key="11">
    <source>
        <dbReference type="RuleBase" id="RU003357"/>
    </source>
</evidence>
<keyword evidence="3 10" id="KW-0813">Transport</keyword>
<evidence type="ECO:0000256" key="12">
    <source>
        <dbReference type="SAM" id="MobiDB-lite"/>
    </source>
</evidence>
<keyword evidence="6 11" id="KW-0798">TonB box</keyword>
<dbReference type="InterPro" id="IPR012910">
    <property type="entry name" value="Plug_dom"/>
</dbReference>
<evidence type="ECO:0000259" key="15">
    <source>
        <dbReference type="Pfam" id="PF07715"/>
    </source>
</evidence>
<sequence>MMRETVLSRSVRLIFSSGVMIGMGLAAQSALAQEAGSDTIQRVEITGSSIKRIAKEGSVPVQVITSADIAKSGAKNVEDLVQALPAMQGFLTSADSVNGGGGGVQNASIHSIGAGYTLVLLNGRRMAPYTAGSAVNLASIPLAAVERVEVLTDGASALYGADAIAGVVNFVLKKNQQDFNIEGTYTSPEKEGARSSNFALSKGFGDLEKDGFNVLASYSHDEQKELNASQRDFAKTGLVRFDHDGKPYSLYQLAINTSPASVTLNFKDGKDPLTFSPNYLKDGKCAPNTAYIGSATDKSCWFDYSGTVQLIPKSKRDSFFVSGRAKINSDTTAFAELVDSKFTQTSRFAPAAQALALPLTDPKYAGNVAPYLAQLGIDPANVKKATMNLRLVDAGGRSEEYISKALHFAGGIEGRFKDFDYTASYVHSENTRTANYNGGFLSRDKYKTLAFDPFGPAGTSAALLAPAVLHERDTETKTKLDILSVRASGEVYQLPAGAVQVGVGADTTKQQYSQSPSSITQGPNPQQPNWTDTPLGSAPGALPIDGSRKSWGTFAEFLVPVIKNLDVTAAVRYDSYDAVKSNMVYDLDSKLIGSATQGNDASKSTYKLSFRYNPINTVLLRGSYGTGFKVANLDDIISPVTDAGVTSGKYACPVKAPDPRAADCAGTTQYALTSGGNSVKGANGLKPEESKQYTLGIRFEPLNALSLGFDLWNVKMNNQIVALSEGLVFGNPGGYNSLFSTVYDAGIGANKLVTLLPNFNLGSSRYKGIDWDHSYRLKTGYGNLSLSWTGTYMLKSEKTLPGTDDKGNATSTTESSLGRFDSYNNVTARVISRIAVSLKTPGMFTHTLTLNYRSGYHDQVLTADDGAVKAVNPDGTLAAGFVGMERDVSSAAIYDWQTRADINKTYSVTAGIKNLFDKDPSFSNRIAGGGNQVGYDGRYNSPLGRTFYVTAAAKF</sequence>
<keyword evidence="9 10" id="KW-0998">Cell outer membrane</keyword>
<evidence type="ECO:0000256" key="5">
    <source>
        <dbReference type="ARBA" id="ARBA00022692"/>
    </source>
</evidence>
<dbReference type="Proteomes" id="UP000470302">
    <property type="component" value="Unassembled WGS sequence"/>
</dbReference>
<evidence type="ECO:0000256" key="9">
    <source>
        <dbReference type="ARBA" id="ARBA00023237"/>
    </source>
</evidence>
<dbReference type="SUPFAM" id="SSF56935">
    <property type="entry name" value="Porins"/>
    <property type="match status" value="1"/>
</dbReference>
<keyword evidence="4 10" id="KW-1134">Transmembrane beta strand</keyword>
<keyword evidence="8 16" id="KW-0675">Receptor</keyword>
<evidence type="ECO:0000256" key="7">
    <source>
        <dbReference type="ARBA" id="ARBA00023136"/>
    </source>
</evidence>
<evidence type="ECO:0000256" key="13">
    <source>
        <dbReference type="SAM" id="SignalP"/>
    </source>
</evidence>
<feature type="compositionally biased region" description="Polar residues" evidence="12">
    <location>
        <begin position="509"/>
        <end position="534"/>
    </location>
</feature>
<dbReference type="PANTHER" id="PTHR47234">
    <property type="match status" value="1"/>
</dbReference>
<organism evidence="16 17">
    <name type="scientific">Duganella vulcania</name>
    <dbReference type="NCBI Taxonomy" id="2692166"/>
    <lineage>
        <taxon>Bacteria</taxon>
        <taxon>Pseudomonadati</taxon>
        <taxon>Pseudomonadota</taxon>
        <taxon>Betaproteobacteria</taxon>
        <taxon>Burkholderiales</taxon>
        <taxon>Oxalobacteraceae</taxon>
        <taxon>Telluria group</taxon>
        <taxon>Duganella</taxon>
    </lineage>
</organism>
<evidence type="ECO:0000256" key="4">
    <source>
        <dbReference type="ARBA" id="ARBA00022452"/>
    </source>
</evidence>
<dbReference type="Pfam" id="PF07715">
    <property type="entry name" value="Plug"/>
    <property type="match status" value="1"/>
</dbReference>
<dbReference type="Gene3D" id="2.40.170.20">
    <property type="entry name" value="TonB-dependent receptor, beta-barrel domain"/>
    <property type="match status" value="1"/>
</dbReference>
<dbReference type="InterPro" id="IPR039426">
    <property type="entry name" value="TonB-dep_rcpt-like"/>
</dbReference>
<keyword evidence="7 10" id="KW-0472">Membrane</keyword>
<evidence type="ECO:0000259" key="14">
    <source>
        <dbReference type="Pfam" id="PF00593"/>
    </source>
</evidence>
<keyword evidence="13" id="KW-0732">Signal</keyword>
<comment type="similarity">
    <text evidence="2 10 11">Belongs to the TonB-dependent receptor family.</text>
</comment>
<evidence type="ECO:0000256" key="8">
    <source>
        <dbReference type="ARBA" id="ARBA00023170"/>
    </source>
</evidence>
<feature type="domain" description="TonB-dependent receptor-like beta-barrel" evidence="14">
    <location>
        <begin position="410"/>
        <end position="915"/>
    </location>
</feature>
<feature type="domain" description="TonB-dependent receptor plug" evidence="15">
    <location>
        <begin position="57"/>
        <end position="167"/>
    </location>
</feature>
<dbReference type="PANTHER" id="PTHR47234:SF2">
    <property type="entry name" value="TONB-DEPENDENT RECEPTOR"/>
    <property type="match status" value="1"/>
</dbReference>
<comment type="caution">
    <text evidence="16">The sequence shown here is derived from an EMBL/GenBank/DDBJ whole genome shotgun (WGS) entry which is preliminary data.</text>
</comment>